<feature type="domain" description="Tetrapyrrole methylase" evidence="6">
    <location>
        <begin position="5"/>
        <end position="226"/>
    </location>
</feature>
<keyword evidence="5" id="KW-0949">S-adenosyl-L-methionine</keyword>
<evidence type="ECO:0000256" key="3">
    <source>
        <dbReference type="ARBA" id="ARBA00022603"/>
    </source>
</evidence>
<dbReference type="RefSeq" id="WP_076476561.1">
    <property type="nucleotide sequence ID" value="NZ_FTNT01000002.1"/>
</dbReference>
<reference evidence="7 8" key="1">
    <citation type="submission" date="2017-01" db="EMBL/GenBank/DDBJ databases">
        <authorList>
            <person name="Mah S.A."/>
            <person name="Swanson W.J."/>
            <person name="Moy G.W."/>
            <person name="Vacquier V.D."/>
        </authorList>
    </citation>
    <scope>NUCLEOTIDE SEQUENCE [LARGE SCALE GENOMIC DNA]</scope>
    <source>
        <strain evidence="7 8">CPCC 203464</strain>
    </source>
</reference>
<dbReference type="Pfam" id="PF00590">
    <property type="entry name" value="TP_methylase"/>
    <property type="match status" value="1"/>
</dbReference>
<dbReference type="AlphaFoldDB" id="A0A1N7DHH0"/>
<evidence type="ECO:0000256" key="2">
    <source>
        <dbReference type="ARBA" id="ARBA00022573"/>
    </source>
</evidence>
<keyword evidence="8" id="KW-1185">Reference proteome</keyword>
<dbReference type="InterPro" id="IPR014776">
    <property type="entry name" value="4pyrrole_Mease_sub2"/>
</dbReference>
<dbReference type="OrthoDB" id="9787471at2"/>
<dbReference type="GO" id="GO:0032259">
    <property type="term" value="P:methylation"/>
    <property type="evidence" value="ECO:0007669"/>
    <property type="project" value="UniProtKB-KW"/>
</dbReference>
<name>A0A1N7DHH0_9NOCA</name>
<dbReference type="Gene3D" id="3.30.950.10">
    <property type="entry name" value="Methyltransferase, Cobalt-precorrin-4 Transmethylase, Domain 2"/>
    <property type="match status" value="1"/>
</dbReference>
<organism evidence="7 8">
    <name type="scientific">Williamsia sterculiae</name>
    <dbReference type="NCBI Taxonomy" id="1344003"/>
    <lineage>
        <taxon>Bacteria</taxon>
        <taxon>Bacillati</taxon>
        <taxon>Actinomycetota</taxon>
        <taxon>Actinomycetes</taxon>
        <taxon>Mycobacteriales</taxon>
        <taxon>Nocardiaceae</taxon>
        <taxon>Williamsia</taxon>
    </lineage>
</organism>
<dbReference type="SUPFAM" id="SSF53790">
    <property type="entry name" value="Tetrapyrrole methylase"/>
    <property type="match status" value="1"/>
</dbReference>
<dbReference type="Gene3D" id="3.40.1010.10">
    <property type="entry name" value="Cobalt-precorrin-4 Transmethylase, Domain 1"/>
    <property type="match status" value="1"/>
</dbReference>
<dbReference type="PANTHER" id="PTHR43467">
    <property type="entry name" value="COBALT-PRECORRIN-2 C(20)-METHYLTRANSFERASE"/>
    <property type="match status" value="1"/>
</dbReference>
<evidence type="ECO:0000256" key="4">
    <source>
        <dbReference type="ARBA" id="ARBA00022679"/>
    </source>
</evidence>
<dbReference type="GO" id="GO:0009236">
    <property type="term" value="P:cobalamin biosynthetic process"/>
    <property type="evidence" value="ECO:0007669"/>
    <property type="project" value="UniProtKB-KW"/>
</dbReference>
<evidence type="ECO:0000313" key="8">
    <source>
        <dbReference type="Proteomes" id="UP000186218"/>
    </source>
</evidence>
<dbReference type="InterPro" id="IPR000878">
    <property type="entry name" value="4pyrrol_Mease"/>
</dbReference>
<dbReference type="STRING" id="1344003.SAMN05445060_0640"/>
<evidence type="ECO:0000313" key="7">
    <source>
        <dbReference type="EMBL" id="SIR75303.1"/>
    </source>
</evidence>
<dbReference type="PANTHER" id="PTHR43467:SF1">
    <property type="entry name" value="PRECORRIN-6A SYNTHASE [DEACETYLATING]"/>
    <property type="match status" value="1"/>
</dbReference>
<dbReference type="InterPro" id="IPR035996">
    <property type="entry name" value="4pyrrol_Methylase_sf"/>
</dbReference>
<evidence type="ECO:0000256" key="5">
    <source>
        <dbReference type="ARBA" id="ARBA00022691"/>
    </source>
</evidence>
<evidence type="ECO:0000256" key="1">
    <source>
        <dbReference type="ARBA" id="ARBA00004953"/>
    </source>
</evidence>
<dbReference type="InterPro" id="IPR014777">
    <property type="entry name" value="4pyrrole_Mease_sub1"/>
</dbReference>
<dbReference type="InterPro" id="IPR012797">
    <property type="entry name" value="CobF"/>
</dbReference>
<dbReference type="CDD" id="cd11643">
    <property type="entry name" value="Precorrin-6A-synthase"/>
    <property type="match status" value="1"/>
</dbReference>
<proteinExistence type="predicted"/>
<keyword evidence="3" id="KW-0489">Methyltransferase</keyword>
<dbReference type="NCBIfam" id="TIGR02434">
    <property type="entry name" value="CobF"/>
    <property type="match status" value="1"/>
</dbReference>
<protein>
    <submittedName>
        <fullName evidence="7">Precorrin-6A synthase (Deacetylating)</fullName>
    </submittedName>
</protein>
<keyword evidence="4" id="KW-0808">Transferase</keyword>
<dbReference type="PIRSF" id="PIRSF036525">
    <property type="entry name" value="CobF"/>
    <property type="match status" value="1"/>
</dbReference>
<comment type="pathway">
    <text evidence="1">Cofactor biosynthesis; adenosylcobalamin biosynthesis.</text>
</comment>
<gene>
    <name evidence="7" type="ORF">SAMN05445060_0640</name>
</gene>
<dbReference type="GO" id="GO:0043819">
    <property type="term" value="F:precorrin-6A synthase (deacetylating) activity"/>
    <property type="evidence" value="ECO:0007669"/>
    <property type="project" value="InterPro"/>
</dbReference>
<dbReference type="EMBL" id="FTNT01000002">
    <property type="protein sequence ID" value="SIR75303.1"/>
    <property type="molecule type" value="Genomic_DNA"/>
</dbReference>
<accession>A0A1N7DHH0</accession>
<sequence>MRELRVIGIGPGDPRLLTLAAVDAMQGVDAFFVLDKTETTPGAESLVDLRRQICEQHIRGDHRFVEIADPPRDRRPDDYRAEVLRWHAARTEVIEVALLRELGDDGVGAILVWGDPALYDSTLRIVDAIVARERLPLRVIVIPGVTSVSVLTAAHRVVAHRVGEPVHITTGRRLASTPPDDDRNQIVMLDAACTFMQTAAAEDEIWWGAYLGTPDELLIAGTVGEVGERIVRTRLAARERHGWIMDIYLLRKP</sequence>
<evidence type="ECO:0000259" key="6">
    <source>
        <dbReference type="Pfam" id="PF00590"/>
    </source>
</evidence>
<dbReference type="Proteomes" id="UP000186218">
    <property type="component" value="Unassembled WGS sequence"/>
</dbReference>
<keyword evidence="2" id="KW-0169">Cobalamin biosynthesis</keyword>